<dbReference type="GO" id="GO:0016887">
    <property type="term" value="F:ATP hydrolysis activity"/>
    <property type="evidence" value="ECO:0007669"/>
    <property type="project" value="InterPro"/>
</dbReference>
<dbReference type="Proteomes" id="UP000275256">
    <property type="component" value="Unassembled WGS sequence"/>
</dbReference>
<dbReference type="InterPro" id="IPR050921">
    <property type="entry name" value="T4SS_GSP_E_ATPase"/>
</dbReference>
<dbReference type="Pfam" id="PF00437">
    <property type="entry name" value="T2SSE"/>
    <property type="match status" value="1"/>
</dbReference>
<keyword evidence="4" id="KW-1185">Reference proteome</keyword>
<accession>A0A3M0FWH5</accession>
<comment type="similarity">
    <text evidence="1">Belongs to the GSP E family.</text>
</comment>
<reference evidence="3 4" key="1">
    <citation type="submission" date="2018-10" db="EMBL/GenBank/DDBJ databases">
        <title>Tessaracoccus antarcticuss sp. nov., isolated from sediment.</title>
        <authorList>
            <person name="Zhou L.Y."/>
            <person name="Du Z.J."/>
        </authorList>
    </citation>
    <scope>NUCLEOTIDE SEQUENCE [LARGE SCALE GENOMIC DNA]</scope>
    <source>
        <strain evidence="3 4">JDX10</strain>
    </source>
</reference>
<gene>
    <name evidence="3" type="ORF">EAX62_16150</name>
</gene>
<evidence type="ECO:0000313" key="3">
    <source>
        <dbReference type="EMBL" id="RMB57031.1"/>
    </source>
</evidence>
<dbReference type="InterPro" id="IPR001482">
    <property type="entry name" value="T2SS/T4SS_dom"/>
</dbReference>
<dbReference type="InterPro" id="IPR027417">
    <property type="entry name" value="P-loop_NTPase"/>
</dbReference>
<evidence type="ECO:0000256" key="1">
    <source>
        <dbReference type="ARBA" id="ARBA00006611"/>
    </source>
</evidence>
<evidence type="ECO:0000313" key="4">
    <source>
        <dbReference type="Proteomes" id="UP000275256"/>
    </source>
</evidence>
<sequence>MQIGTIETEFELFLRDTGHHQVVHEWQANPGTGELGPTGRRAGEYTVRDALEDSLRANLAYTIVGEVRGDEVVTMFKCMQSGSGSMSTTHAKTAEGAIRKLVTCATQAGANITRDYALNVIAEDIDIIIQLQVESEPMPDGSWRKHRWVSEIIAVEAGEQAKGYATTTLFTTAPGSRYAMAQQLPTRLHDLTRYGFDLDAFNAERGATP</sequence>
<comment type="caution">
    <text evidence="3">The sequence shown here is derived from an EMBL/GenBank/DDBJ whole genome shotgun (WGS) entry which is preliminary data.</text>
</comment>
<dbReference type="PANTHER" id="PTHR30486">
    <property type="entry name" value="TWITCHING MOTILITY PROTEIN PILT"/>
    <property type="match status" value="1"/>
</dbReference>
<dbReference type="AlphaFoldDB" id="A0A3M0FWH5"/>
<feature type="domain" description="Bacterial type II secretion system protein E" evidence="2">
    <location>
        <begin position="3"/>
        <end position="129"/>
    </location>
</feature>
<dbReference type="PANTHER" id="PTHR30486:SF6">
    <property type="entry name" value="TYPE IV PILUS RETRACTATION ATPASE PILT"/>
    <property type="match status" value="1"/>
</dbReference>
<protein>
    <recommendedName>
        <fullName evidence="2">Bacterial type II secretion system protein E domain-containing protein</fullName>
    </recommendedName>
</protein>
<dbReference type="SUPFAM" id="SSF52540">
    <property type="entry name" value="P-loop containing nucleoside triphosphate hydrolases"/>
    <property type="match status" value="1"/>
</dbReference>
<organism evidence="3 4">
    <name type="scientific">Tessaracoccus antarcticus</name>
    <dbReference type="NCBI Taxonomy" id="2479848"/>
    <lineage>
        <taxon>Bacteria</taxon>
        <taxon>Bacillati</taxon>
        <taxon>Actinomycetota</taxon>
        <taxon>Actinomycetes</taxon>
        <taxon>Propionibacteriales</taxon>
        <taxon>Propionibacteriaceae</taxon>
        <taxon>Tessaracoccus</taxon>
    </lineage>
</organism>
<dbReference type="EMBL" id="REFW01000008">
    <property type="protein sequence ID" value="RMB57031.1"/>
    <property type="molecule type" value="Genomic_DNA"/>
</dbReference>
<proteinExistence type="inferred from homology"/>
<evidence type="ECO:0000259" key="2">
    <source>
        <dbReference type="Pfam" id="PF00437"/>
    </source>
</evidence>
<dbReference type="Gene3D" id="3.40.50.300">
    <property type="entry name" value="P-loop containing nucleotide triphosphate hydrolases"/>
    <property type="match status" value="1"/>
</dbReference>
<name>A0A3M0FWH5_9ACTN</name>